<dbReference type="Pfam" id="PF07949">
    <property type="entry name" value="YbbR"/>
    <property type="match status" value="1"/>
</dbReference>
<dbReference type="InterPro" id="IPR053154">
    <property type="entry name" value="c-di-AMP_regulator"/>
</dbReference>
<keyword evidence="1" id="KW-0472">Membrane</keyword>
<sequence>MGKKDKKEGVSRLEKIFADKRFCAVFSLFAAVVLWAVVVTLQPNTEWVISNVKVSWDYNTSGYSFRGLDIIDPPDMSVKLKVIGDGNVVSRLTASDFIVYPDYSSVTNAGTYTLRLEAKRSGVSFADSVNIIEVMPSDTVEVTFEQVSSKKFAVEVDLSDLKTPDDYFPDAAPPSPQEVTLRGPKSEIDRVAKVVAKPVLSDQVYTNSILATAHLEYRDAEGNVLEQGNITADADQVEIGINIYKTKKVPVKIEYTGLPTNYDTTQLSPQLSVKEITIGGTPEQIDPVTEVTVGFIDMTKFEPGVPMTINVQLPEGLVNVDNVQTIVVNFSTQQFDSKTVNVDDIRVINAQTGVQVTVTTEVISDVKLVGEKSELEELSAANIVAQVDASSIEAKTGQVRVPVVILIPGSTSVFATGSYSALCVGESAS</sequence>
<evidence type="ECO:0008006" key="4">
    <source>
        <dbReference type="Google" id="ProtNLM"/>
    </source>
</evidence>
<evidence type="ECO:0000256" key="1">
    <source>
        <dbReference type="SAM" id="Phobius"/>
    </source>
</evidence>
<gene>
    <name evidence="2" type="ORF">H9943_06815</name>
</gene>
<evidence type="ECO:0000313" key="2">
    <source>
        <dbReference type="EMBL" id="HJB40092.1"/>
    </source>
</evidence>
<reference evidence="2" key="1">
    <citation type="journal article" date="2021" name="PeerJ">
        <title>Extensive microbial diversity within the chicken gut microbiome revealed by metagenomics and culture.</title>
        <authorList>
            <person name="Gilroy R."/>
            <person name="Ravi A."/>
            <person name="Getino M."/>
            <person name="Pursley I."/>
            <person name="Horton D.L."/>
            <person name="Alikhan N.F."/>
            <person name="Baker D."/>
            <person name="Gharbi K."/>
            <person name="Hall N."/>
            <person name="Watson M."/>
            <person name="Adriaenssens E.M."/>
            <person name="Foster-Nyarko E."/>
            <person name="Jarju S."/>
            <person name="Secka A."/>
            <person name="Antonio M."/>
            <person name="Oren A."/>
            <person name="Chaudhuri R.R."/>
            <person name="La Ragione R."/>
            <person name="Hildebrand F."/>
            <person name="Pallen M.J."/>
        </authorList>
    </citation>
    <scope>NUCLEOTIDE SEQUENCE</scope>
    <source>
        <strain evidence="2">ChiBcec8-14828</strain>
    </source>
</reference>
<dbReference type="Gene3D" id="2.170.120.40">
    <property type="entry name" value="YbbR-like domain"/>
    <property type="match status" value="2"/>
</dbReference>
<dbReference type="AlphaFoldDB" id="A0A9D2M318"/>
<name>A0A9D2M318_9FIRM</name>
<evidence type="ECO:0000313" key="3">
    <source>
        <dbReference type="Proteomes" id="UP000824209"/>
    </source>
</evidence>
<accession>A0A9D2M318</accession>
<dbReference type="PANTHER" id="PTHR37804">
    <property type="entry name" value="CDAA REGULATORY PROTEIN CDAR"/>
    <property type="match status" value="1"/>
</dbReference>
<reference evidence="2" key="2">
    <citation type="submission" date="2021-04" db="EMBL/GenBank/DDBJ databases">
        <authorList>
            <person name="Gilroy R."/>
        </authorList>
    </citation>
    <scope>NUCLEOTIDE SEQUENCE</scope>
    <source>
        <strain evidence="2">ChiBcec8-14828</strain>
    </source>
</reference>
<dbReference type="PANTHER" id="PTHR37804:SF1">
    <property type="entry name" value="CDAA REGULATORY PROTEIN CDAR"/>
    <property type="match status" value="1"/>
</dbReference>
<keyword evidence="1" id="KW-0812">Transmembrane</keyword>
<feature type="transmembrane region" description="Helical" evidence="1">
    <location>
        <begin position="21"/>
        <end position="41"/>
    </location>
</feature>
<dbReference type="Proteomes" id="UP000824209">
    <property type="component" value="Unassembled WGS sequence"/>
</dbReference>
<proteinExistence type="predicted"/>
<comment type="caution">
    <text evidence="2">The sequence shown here is derived from an EMBL/GenBank/DDBJ whole genome shotgun (WGS) entry which is preliminary data.</text>
</comment>
<dbReference type="Gene3D" id="2.170.120.30">
    <property type="match status" value="2"/>
</dbReference>
<protein>
    <recommendedName>
        <fullName evidence="4">YbbR-like domain-containing protein</fullName>
    </recommendedName>
</protein>
<keyword evidence="1" id="KW-1133">Transmembrane helix</keyword>
<dbReference type="InterPro" id="IPR012505">
    <property type="entry name" value="YbbR"/>
</dbReference>
<dbReference type="EMBL" id="DWYA01000058">
    <property type="protein sequence ID" value="HJB40092.1"/>
    <property type="molecule type" value="Genomic_DNA"/>
</dbReference>
<organism evidence="2 3">
    <name type="scientific">Candidatus Ruthenibacterium avium</name>
    <dbReference type="NCBI Taxonomy" id="2838751"/>
    <lineage>
        <taxon>Bacteria</taxon>
        <taxon>Bacillati</taxon>
        <taxon>Bacillota</taxon>
        <taxon>Clostridia</taxon>
        <taxon>Eubacteriales</taxon>
        <taxon>Oscillospiraceae</taxon>
        <taxon>Ruthenibacterium</taxon>
    </lineage>
</organism>